<comment type="pathway">
    <text evidence="4">Amino-sugar metabolism; N-acetylneuraminate degradation; D-fructose 6-phosphate from N-acetylneuraminate: step 5/5.</text>
</comment>
<keyword evidence="3 4" id="KW-0119">Carbohydrate metabolism</keyword>
<evidence type="ECO:0000256" key="2">
    <source>
        <dbReference type="ARBA" id="ARBA00022801"/>
    </source>
</evidence>
<dbReference type="Pfam" id="PF01182">
    <property type="entry name" value="Glucosamine_iso"/>
    <property type="match status" value="1"/>
</dbReference>
<dbReference type="GO" id="GO:0005975">
    <property type="term" value="P:carbohydrate metabolic process"/>
    <property type="evidence" value="ECO:0007669"/>
    <property type="project" value="InterPro"/>
</dbReference>
<feature type="active site" description="Proton acceptor; for enolization step" evidence="4">
    <location>
        <position position="67"/>
    </location>
</feature>
<dbReference type="GO" id="GO:0005737">
    <property type="term" value="C:cytoplasm"/>
    <property type="evidence" value="ECO:0007669"/>
    <property type="project" value="TreeGrafter"/>
</dbReference>
<dbReference type="InterPro" id="IPR037171">
    <property type="entry name" value="NagB/RpiA_transferase-like"/>
</dbReference>
<dbReference type="STRING" id="1123281.SAMN02745180_01337"/>
<dbReference type="Proteomes" id="UP000184389">
    <property type="component" value="Unassembled WGS sequence"/>
</dbReference>
<evidence type="ECO:0000256" key="1">
    <source>
        <dbReference type="ARBA" id="ARBA00000644"/>
    </source>
</evidence>
<organism evidence="6 7">
    <name type="scientific">Sporanaerobacter acetigenes DSM 13106</name>
    <dbReference type="NCBI Taxonomy" id="1123281"/>
    <lineage>
        <taxon>Bacteria</taxon>
        <taxon>Bacillati</taxon>
        <taxon>Bacillota</taxon>
        <taxon>Tissierellia</taxon>
        <taxon>Tissierellales</taxon>
        <taxon>Sporanaerobacteraceae</taxon>
        <taxon>Sporanaerobacter</taxon>
    </lineage>
</organism>
<dbReference type="EC" id="3.5.99.6" evidence="4"/>
<dbReference type="HAMAP" id="MF_01241">
    <property type="entry name" value="GlcN6P_deamin"/>
    <property type="match status" value="1"/>
</dbReference>
<feature type="active site" description="Proton acceptor; for ring-opening step" evidence="4">
    <location>
        <position position="138"/>
    </location>
</feature>
<gene>
    <name evidence="4" type="primary">nagB</name>
    <name evidence="6" type="ORF">SAMN02745180_01337</name>
</gene>
<feature type="active site" description="For ring-opening step" evidence="4">
    <location>
        <position position="136"/>
    </location>
</feature>
<dbReference type="CDD" id="cd01399">
    <property type="entry name" value="GlcN6P_deaminase"/>
    <property type="match status" value="1"/>
</dbReference>
<dbReference type="InterPro" id="IPR006148">
    <property type="entry name" value="Glc/Gal-6P_isomerase"/>
</dbReference>
<protein>
    <recommendedName>
        <fullName evidence="4">Glucosamine-6-phosphate deaminase</fullName>
        <ecNumber evidence="4">3.5.99.6</ecNumber>
    </recommendedName>
    <alternativeName>
        <fullName evidence="4">GlcN6P deaminase</fullName>
        <shortName evidence="4">GNPDA</shortName>
    </alternativeName>
    <alternativeName>
        <fullName evidence="4">Glucosamine-6-phosphate isomerase</fullName>
    </alternativeName>
</protein>
<dbReference type="RefSeq" id="WP_072744015.1">
    <property type="nucleotide sequence ID" value="NZ_FQXR01000005.1"/>
</dbReference>
<evidence type="ECO:0000259" key="5">
    <source>
        <dbReference type="Pfam" id="PF01182"/>
    </source>
</evidence>
<evidence type="ECO:0000313" key="6">
    <source>
        <dbReference type="EMBL" id="SHH89381.1"/>
    </source>
</evidence>
<keyword evidence="2 4" id="KW-0378">Hydrolase</keyword>
<accession>A0A1M5WPG1</accession>
<reference evidence="6 7" key="1">
    <citation type="submission" date="2016-11" db="EMBL/GenBank/DDBJ databases">
        <authorList>
            <person name="Jaros S."/>
            <person name="Januszkiewicz K."/>
            <person name="Wedrychowicz H."/>
        </authorList>
    </citation>
    <scope>NUCLEOTIDE SEQUENCE [LARGE SCALE GENOMIC DNA]</scope>
    <source>
        <strain evidence="6 7">DSM 13106</strain>
    </source>
</reference>
<comment type="function">
    <text evidence="4">Catalyzes the reversible isomerization-deamination of glucosamine 6-phosphate (GlcN6P) to form fructose 6-phosphate (Fru6P) and ammonium ion.</text>
</comment>
<dbReference type="GO" id="GO:0006046">
    <property type="term" value="P:N-acetylglucosamine catabolic process"/>
    <property type="evidence" value="ECO:0007669"/>
    <property type="project" value="UniProtKB-UniRule"/>
</dbReference>
<dbReference type="AlphaFoldDB" id="A0A1M5WPG1"/>
<comment type="similarity">
    <text evidence="4">Belongs to the glucosamine/galactosamine-6-phosphate isomerase family. NagB subfamily.</text>
</comment>
<comment type="catalytic activity">
    <reaction evidence="1 4">
        <text>alpha-D-glucosamine 6-phosphate + H2O = beta-D-fructose 6-phosphate + NH4(+)</text>
        <dbReference type="Rhea" id="RHEA:12172"/>
        <dbReference type="ChEBI" id="CHEBI:15377"/>
        <dbReference type="ChEBI" id="CHEBI:28938"/>
        <dbReference type="ChEBI" id="CHEBI:57634"/>
        <dbReference type="ChEBI" id="CHEBI:75989"/>
        <dbReference type="EC" id="3.5.99.6"/>
    </reaction>
</comment>
<dbReference type="NCBIfam" id="TIGR00502">
    <property type="entry name" value="nagB"/>
    <property type="match status" value="1"/>
</dbReference>
<proteinExistence type="inferred from homology"/>
<dbReference type="PANTHER" id="PTHR11280">
    <property type="entry name" value="GLUCOSAMINE-6-PHOSPHATE ISOMERASE"/>
    <property type="match status" value="1"/>
</dbReference>
<dbReference type="FunFam" id="3.40.50.1360:FF:000003">
    <property type="entry name" value="Glucosamine-6-phosphate deaminase"/>
    <property type="match status" value="1"/>
</dbReference>
<comment type="caution">
    <text evidence="4">Lacks conserved residue(s) required for the propagation of feature annotation.</text>
</comment>
<feature type="active site" description="For ring-opening step" evidence="4">
    <location>
        <position position="143"/>
    </location>
</feature>
<dbReference type="GO" id="GO:0006043">
    <property type="term" value="P:glucosamine catabolic process"/>
    <property type="evidence" value="ECO:0007669"/>
    <property type="project" value="TreeGrafter"/>
</dbReference>
<evidence type="ECO:0000313" key="7">
    <source>
        <dbReference type="Proteomes" id="UP000184389"/>
    </source>
</evidence>
<dbReference type="OrthoDB" id="9791139at2"/>
<dbReference type="SUPFAM" id="SSF100950">
    <property type="entry name" value="NagB/RpiA/CoA transferase-like"/>
    <property type="match status" value="1"/>
</dbReference>
<evidence type="ECO:0000256" key="3">
    <source>
        <dbReference type="ARBA" id="ARBA00023277"/>
    </source>
</evidence>
<evidence type="ECO:0000256" key="4">
    <source>
        <dbReference type="HAMAP-Rule" id="MF_01241"/>
    </source>
</evidence>
<feature type="domain" description="Glucosamine/galactosamine-6-phosphate isomerase" evidence="5">
    <location>
        <begin position="10"/>
        <end position="224"/>
    </location>
</feature>
<dbReference type="EMBL" id="FQXR01000005">
    <property type="protein sequence ID" value="SHH89381.1"/>
    <property type="molecule type" value="Genomic_DNA"/>
</dbReference>
<keyword evidence="7" id="KW-1185">Reference proteome</keyword>
<dbReference type="Gene3D" id="3.40.50.1360">
    <property type="match status" value="1"/>
</dbReference>
<dbReference type="InterPro" id="IPR004547">
    <property type="entry name" value="Glucosamine6P_isomerase"/>
</dbReference>
<sequence length="246" mass="27689">MKIIVKKDYESLSNTAANIIKEEIEKKENFLLGLATGSTPIGTYKELIRFHKEEGLDFSKVVTFNLDEYLNIPYTNSNSYHYFMEENLFKHINVPKDNIHIPDGNAEDVGKFCREYDKKIEDYGGMDLQILGIGENGHIAFNEPDDELYLGTHIAGLTESTIKANSRFFDSIDEVPKKAITMGIGSIMKSKKILLLANGEKKAPMIAELLKQEKVSTKIPASFLLLHPDVVVILDEAAAKDYLKEV</sequence>
<dbReference type="UniPathway" id="UPA00629">
    <property type="reaction ID" value="UER00684"/>
</dbReference>
<name>A0A1M5WPG1_9FIRM</name>
<dbReference type="GO" id="GO:0042802">
    <property type="term" value="F:identical protein binding"/>
    <property type="evidence" value="ECO:0007669"/>
    <property type="project" value="TreeGrafter"/>
</dbReference>
<dbReference type="PANTHER" id="PTHR11280:SF5">
    <property type="entry name" value="GLUCOSAMINE-6-PHOSPHATE ISOMERASE"/>
    <property type="match status" value="1"/>
</dbReference>
<dbReference type="GO" id="GO:0004342">
    <property type="term" value="F:glucosamine-6-phosphate deaminase activity"/>
    <property type="evidence" value="ECO:0007669"/>
    <property type="project" value="UniProtKB-UniRule"/>
</dbReference>
<dbReference type="GO" id="GO:0019262">
    <property type="term" value="P:N-acetylneuraminate catabolic process"/>
    <property type="evidence" value="ECO:0007669"/>
    <property type="project" value="UniProtKB-UniRule"/>
</dbReference>